<dbReference type="EMBL" id="FNOX01000003">
    <property type="protein sequence ID" value="SDY18207.1"/>
    <property type="molecule type" value="Genomic_DNA"/>
</dbReference>
<organism evidence="1 2">
    <name type="scientific">Pseudomonas salomonii</name>
    <dbReference type="NCBI Taxonomy" id="191391"/>
    <lineage>
        <taxon>Bacteria</taxon>
        <taxon>Pseudomonadati</taxon>
        <taxon>Pseudomonadota</taxon>
        <taxon>Gammaproteobacteria</taxon>
        <taxon>Pseudomonadales</taxon>
        <taxon>Pseudomonadaceae</taxon>
        <taxon>Pseudomonas</taxon>
    </lineage>
</organism>
<sequence length="48" mass="5653">MYYVSTGRVREHVTRAVMEHIGRGNRALLLEFPELARVQERSRLMLPL</sequence>
<protein>
    <submittedName>
        <fullName evidence="1">Uncharacterized protein</fullName>
    </submittedName>
</protein>
<gene>
    <name evidence="1" type="ORF">SAMN05216247_10321</name>
</gene>
<proteinExistence type="predicted"/>
<accession>A0A1H3HRW5</accession>
<name>A0A1H3HRW5_9PSED</name>
<dbReference type="Proteomes" id="UP000182902">
    <property type="component" value="Unassembled WGS sequence"/>
</dbReference>
<evidence type="ECO:0000313" key="1">
    <source>
        <dbReference type="EMBL" id="SDY18207.1"/>
    </source>
</evidence>
<reference evidence="1 2" key="1">
    <citation type="submission" date="2016-10" db="EMBL/GenBank/DDBJ databases">
        <authorList>
            <person name="de Groot N.N."/>
        </authorList>
    </citation>
    <scope>NUCLEOTIDE SEQUENCE [LARGE SCALE GENOMIC DNA]</scope>
    <source>
        <strain evidence="1 2">ICMP 14252</strain>
    </source>
</reference>
<evidence type="ECO:0000313" key="2">
    <source>
        <dbReference type="Proteomes" id="UP000182902"/>
    </source>
</evidence>
<dbReference type="AlphaFoldDB" id="A0A1H3HRW5"/>